<comment type="caution">
    <text evidence="1">The sequence shown here is derived from an EMBL/GenBank/DDBJ whole genome shotgun (WGS) entry which is preliminary data.</text>
</comment>
<accession>A0A8T0H368</accession>
<keyword evidence="2" id="KW-1185">Reference proteome</keyword>
<name>A0A8T0H368_CERPU</name>
<protein>
    <submittedName>
        <fullName evidence="1">Uncharacterized protein</fullName>
    </submittedName>
</protein>
<dbReference type="AlphaFoldDB" id="A0A8T0H368"/>
<dbReference type="Proteomes" id="UP000822688">
    <property type="component" value="Chromosome 8"/>
</dbReference>
<evidence type="ECO:0000313" key="2">
    <source>
        <dbReference type="Proteomes" id="UP000822688"/>
    </source>
</evidence>
<dbReference type="EMBL" id="CM026429">
    <property type="protein sequence ID" value="KAG0565185.1"/>
    <property type="molecule type" value="Genomic_DNA"/>
</dbReference>
<sequence length="72" mass="8204">MRGCWTWSSSVRWRKKNVVLITYCLLQMRKSGFAVKDGLHQVQGCRVVFLNIPEAQSMKKPGGRRLSAPPTI</sequence>
<reference evidence="1" key="1">
    <citation type="submission" date="2020-06" db="EMBL/GenBank/DDBJ databases">
        <title>WGS assembly of Ceratodon purpureus strain R40.</title>
        <authorList>
            <person name="Carey S.B."/>
            <person name="Jenkins J."/>
            <person name="Shu S."/>
            <person name="Lovell J.T."/>
            <person name="Sreedasyam A."/>
            <person name="Maumus F."/>
            <person name="Tiley G.P."/>
            <person name="Fernandez-Pozo N."/>
            <person name="Barry K."/>
            <person name="Chen C."/>
            <person name="Wang M."/>
            <person name="Lipzen A."/>
            <person name="Daum C."/>
            <person name="Saski C.A."/>
            <person name="Payton A.C."/>
            <person name="Mcbreen J.C."/>
            <person name="Conrad R.E."/>
            <person name="Kollar L.M."/>
            <person name="Olsson S."/>
            <person name="Huttunen S."/>
            <person name="Landis J.B."/>
            <person name="Wickett N.J."/>
            <person name="Johnson M.G."/>
            <person name="Rensing S.A."/>
            <person name="Grimwood J."/>
            <person name="Schmutz J."/>
            <person name="Mcdaniel S.F."/>
        </authorList>
    </citation>
    <scope>NUCLEOTIDE SEQUENCE</scope>
    <source>
        <strain evidence="1">R40</strain>
    </source>
</reference>
<evidence type="ECO:0000313" key="1">
    <source>
        <dbReference type="EMBL" id="KAG0565185.1"/>
    </source>
</evidence>
<gene>
    <name evidence="1" type="ORF">KC19_8G171200</name>
</gene>
<proteinExistence type="predicted"/>
<organism evidence="1 2">
    <name type="scientific">Ceratodon purpureus</name>
    <name type="common">Fire moss</name>
    <name type="synonym">Dicranum purpureum</name>
    <dbReference type="NCBI Taxonomy" id="3225"/>
    <lineage>
        <taxon>Eukaryota</taxon>
        <taxon>Viridiplantae</taxon>
        <taxon>Streptophyta</taxon>
        <taxon>Embryophyta</taxon>
        <taxon>Bryophyta</taxon>
        <taxon>Bryophytina</taxon>
        <taxon>Bryopsida</taxon>
        <taxon>Dicranidae</taxon>
        <taxon>Pseudoditrichales</taxon>
        <taxon>Ditrichaceae</taxon>
        <taxon>Ceratodon</taxon>
    </lineage>
</organism>